<dbReference type="InterPro" id="IPR008614">
    <property type="entry name" value="FIBP"/>
</dbReference>
<name>A0A8K0GGT5_IGNLU</name>
<dbReference type="EMBL" id="VTPC01004094">
    <property type="protein sequence ID" value="KAF2897508.1"/>
    <property type="molecule type" value="Genomic_DNA"/>
</dbReference>
<dbReference type="Proteomes" id="UP000801492">
    <property type="component" value="Unassembled WGS sequence"/>
</dbReference>
<dbReference type="PANTHER" id="PTHR13223">
    <property type="entry name" value="ACIDIC FIBROBLAST GROWTH FACTOR INTRACELLULAR BINDING PROTEIN"/>
    <property type="match status" value="1"/>
</dbReference>
<comment type="caution">
    <text evidence="1">The sequence shown here is derived from an EMBL/GenBank/DDBJ whole genome shotgun (WGS) entry which is preliminary data.</text>
</comment>
<proteinExistence type="predicted"/>
<evidence type="ECO:0000313" key="2">
    <source>
        <dbReference type="Proteomes" id="UP000801492"/>
    </source>
</evidence>
<gene>
    <name evidence="1" type="ORF">ILUMI_08664</name>
</gene>
<reference evidence="1" key="1">
    <citation type="submission" date="2019-08" db="EMBL/GenBank/DDBJ databases">
        <title>The genome of the North American firefly Photinus pyralis.</title>
        <authorList>
            <consortium name="Photinus pyralis genome working group"/>
            <person name="Fallon T.R."/>
            <person name="Sander Lower S.E."/>
            <person name="Weng J.-K."/>
        </authorList>
    </citation>
    <scope>NUCLEOTIDE SEQUENCE</scope>
    <source>
        <strain evidence="1">TRF0915ILg1</strain>
        <tissue evidence="1">Whole body</tissue>
    </source>
</reference>
<dbReference type="AlphaFoldDB" id="A0A8K0GGT5"/>
<accession>A0A8K0GGT5</accession>
<evidence type="ECO:0000313" key="1">
    <source>
        <dbReference type="EMBL" id="KAF2897508.1"/>
    </source>
</evidence>
<sequence length="358" mass="41843">MCTEVDVFVTNYTLVDPDIYQLWIEGHPASEAVSILNQRGLGNATGASLELIASDVLDHYRTYSLLEKLLNNPSKLQEQLAFQIEPQTRQLLIEKYYEFDDSVIRELLGKKLSSKHRKDLDEVSEKTLVPLKSCRRQFDNIKRIFKIVEEMPGSLVQNIQKSFHLSEDLAKKYASIVFLACIRFETSKRKLQHLTFAALKQCTELVMDSWTYTSVGPEYLDTEMDKEFLLDLRELRVLMDKEKEHKHLVCVHLKPTLTQKIYTELDANFRTYSRAILTLATALHRARELRNLFLDLSQMVEVWKQSGWVCKDLERFLFAFYQCALEMDVLRELSELKATWDRYMTVVSKCLLVMYANQ</sequence>
<protein>
    <recommendedName>
        <fullName evidence="3">Acidic fibroblast growth factor intracellular-binding protein</fullName>
    </recommendedName>
</protein>
<organism evidence="1 2">
    <name type="scientific">Ignelater luminosus</name>
    <name type="common">Cucubano</name>
    <name type="synonym">Pyrophorus luminosus</name>
    <dbReference type="NCBI Taxonomy" id="2038154"/>
    <lineage>
        <taxon>Eukaryota</taxon>
        <taxon>Metazoa</taxon>
        <taxon>Ecdysozoa</taxon>
        <taxon>Arthropoda</taxon>
        <taxon>Hexapoda</taxon>
        <taxon>Insecta</taxon>
        <taxon>Pterygota</taxon>
        <taxon>Neoptera</taxon>
        <taxon>Endopterygota</taxon>
        <taxon>Coleoptera</taxon>
        <taxon>Polyphaga</taxon>
        <taxon>Elateriformia</taxon>
        <taxon>Elateroidea</taxon>
        <taxon>Elateridae</taxon>
        <taxon>Agrypninae</taxon>
        <taxon>Pyrophorini</taxon>
        <taxon>Ignelater</taxon>
    </lineage>
</organism>
<dbReference type="OrthoDB" id="16955at2759"/>
<dbReference type="PANTHER" id="PTHR13223:SF2">
    <property type="entry name" value="ACIDIC FIBROBLAST GROWTH FACTOR INTRACELLULAR-BINDING PROTEIN"/>
    <property type="match status" value="1"/>
</dbReference>
<keyword evidence="2" id="KW-1185">Reference proteome</keyword>
<evidence type="ECO:0008006" key="3">
    <source>
        <dbReference type="Google" id="ProtNLM"/>
    </source>
</evidence>
<dbReference type="Pfam" id="PF05427">
    <property type="entry name" value="FIBP"/>
    <property type="match status" value="1"/>
</dbReference>
<dbReference type="GO" id="GO:0005634">
    <property type="term" value="C:nucleus"/>
    <property type="evidence" value="ECO:0007669"/>
    <property type="project" value="TreeGrafter"/>
</dbReference>